<dbReference type="AlphaFoldDB" id="A0A9X8UL66"/>
<name>A0A9X8UL66_9FIRM</name>
<gene>
    <name evidence="1" type="ORF">EDD78_101207</name>
</gene>
<reference evidence="1 2" key="1">
    <citation type="submission" date="2019-03" db="EMBL/GenBank/DDBJ databases">
        <title>Genomic Encyclopedia of Type Strains, Phase IV (KMG-IV): sequencing the most valuable type-strain genomes for metagenomic binning, comparative biology and taxonomic classification.</title>
        <authorList>
            <person name="Goeker M."/>
        </authorList>
    </citation>
    <scope>NUCLEOTIDE SEQUENCE [LARGE SCALE GENOMIC DNA]</scope>
    <source>
        <strain evidence="1 2">DSM 100433</strain>
    </source>
</reference>
<dbReference type="EMBL" id="SLUK01000001">
    <property type="protein sequence ID" value="TCL45225.1"/>
    <property type="molecule type" value="Genomic_DNA"/>
</dbReference>
<organism evidence="1 2">
    <name type="scientific">Harryflintia acetispora</name>
    <dbReference type="NCBI Taxonomy" id="1849041"/>
    <lineage>
        <taxon>Bacteria</taxon>
        <taxon>Bacillati</taxon>
        <taxon>Bacillota</taxon>
        <taxon>Clostridia</taxon>
        <taxon>Eubacteriales</taxon>
        <taxon>Oscillospiraceae</taxon>
        <taxon>Harryflintia</taxon>
    </lineage>
</organism>
<keyword evidence="2" id="KW-1185">Reference proteome</keyword>
<evidence type="ECO:0000313" key="1">
    <source>
        <dbReference type="EMBL" id="TCL45225.1"/>
    </source>
</evidence>
<evidence type="ECO:0000313" key="2">
    <source>
        <dbReference type="Proteomes" id="UP000294682"/>
    </source>
</evidence>
<accession>A0A9X8UL66</accession>
<sequence length="65" mass="7516">MRTDCIICGQRDLSKNTVGINKKLLGEDIENFYCMDCLAEYLGCTVEELLEKIEEFKEEGCKLFE</sequence>
<dbReference type="Proteomes" id="UP000294682">
    <property type="component" value="Unassembled WGS sequence"/>
</dbReference>
<proteinExistence type="predicted"/>
<dbReference type="RefSeq" id="WP_132083544.1">
    <property type="nucleotide sequence ID" value="NZ_SLUK01000001.1"/>
</dbReference>
<comment type="caution">
    <text evidence="1">The sequence shown here is derived from an EMBL/GenBank/DDBJ whole genome shotgun (WGS) entry which is preliminary data.</text>
</comment>
<protein>
    <submittedName>
        <fullName evidence="1">Uncharacterized protein</fullName>
    </submittedName>
</protein>